<organism evidence="2 3">
    <name type="scientific">Paraburkholderia guartelaensis</name>
    <dbReference type="NCBI Taxonomy" id="2546446"/>
    <lineage>
        <taxon>Bacteria</taxon>
        <taxon>Pseudomonadati</taxon>
        <taxon>Pseudomonadota</taxon>
        <taxon>Betaproteobacteria</taxon>
        <taxon>Burkholderiales</taxon>
        <taxon>Burkholderiaceae</taxon>
        <taxon>Paraburkholderia</taxon>
    </lineage>
</organism>
<name>A0A4R5L3B7_9BURK</name>
<dbReference type="Pfam" id="PF09926">
    <property type="entry name" value="DUF2158"/>
    <property type="match status" value="1"/>
</dbReference>
<dbReference type="InterPro" id="IPR019226">
    <property type="entry name" value="DUF2158"/>
</dbReference>
<comment type="caution">
    <text evidence="2">The sequence shown here is derived from an EMBL/GenBank/DDBJ whole genome shotgun (WGS) entry which is preliminary data.</text>
</comment>
<accession>A0A4R5L3B7</accession>
<proteinExistence type="predicted"/>
<dbReference type="Proteomes" id="UP000295606">
    <property type="component" value="Unassembled WGS sequence"/>
</dbReference>
<evidence type="ECO:0000313" key="3">
    <source>
        <dbReference type="Proteomes" id="UP000295606"/>
    </source>
</evidence>
<dbReference type="AlphaFoldDB" id="A0A4R5L3B7"/>
<evidence type="ECO:0000256" key="1">
    <source>
        <dbReference type="SAM" id="MobiDB-lite"/>
    </source>
</evidence>
<protein>
    <submittedName>
        <fullName evidence="2">DUF2158 domain-containing protein</fullName>
    </submittedName>
</protein>
<feature type="region of interest" description="Disordered" evidence="1">
    <location>
        <begin position="1"/>
        <end position="29"/>
    </location>
</feature>
<evidence type="ECO:0000313" key="2">
    <source>
        <dbReference type="EMBL" id="TDG02926.1"/>
    </source>
</evidence>
<reference evidence="2 3" key="1">
    <citation type="submission" date="2019-03" db="EMBL/GenBank/DDBJ databases">
        <title>Paraburkholderia sp. isolated from native Mimosa gymnas in Guartela State Park, Brazil.</title>
        <authorList>
            <person name="Paulitsch F."/>
            <person name="Hungria M."/>
            <person name="Delamuta J.R.M."/>
            <person name="Ribeiro R.A."/>
            <person name="Dall'Agnol R."/>
            <person name="Silva J.S.B."/>
        </authorList>
    </citation>
    <scope>NUCLEOTIDE SEQUENCE [LARGE SCALE GENOMIC DNA]</scope>
    <source>
        <strain evidence="2 3">CNPSo 3008</strain>
    </source>
</reference>
<gene>
    <name evidence="2" type="ORF">E1N52_37455</name>
</gene>
<sequence>MRTRANIRVPDVVESGGASSASRGNPGGNMSAVCAIHRDLRSETLSSVAARFKGRTVRLCSGGPLMTVNQVVPTAFGPQLSCAWFESPGSTKLVRAVFSTDAVQFASA</sequence>
<dbReference type="OrthoDB" id="9113464at2"/>
<dbReference type="RefSeq" id="WP_133189453.1">
    <property type="nucleotide sequence ID" value="NZ_SMOD01000050.1"/>
</dbReference>
<dbReference type="EMBL" id="SMOD01000050">
    <property type="protein sequence ID" value="TDG02926.1"/>
    <property type="molecule type" value="Genomic_DNA"/>
</dbReference>